<organism evidence="2 3">
    <name type="scientific">Streptomyces polyasparticus</name>
    <dbReference type="NCBI Taxonomy" id="2767826"/>
    <lineage>
        <taxon>Bacteria</taxon>
        <taxon>Bacillati</taxon>
        <taxon>Actinomycetota</taxon>
        <taxon>Actinomycetes</taxon>
        <taxon>Kitasatosporales</taxon>
        <taxon>Streptomycetaceae</taxon>
        <taxon>Streptomyces</taxon>
    </lineage>
</organism>
<accession>A0ABR7SIT0</accession>
<gene>
    <name evidence="2" type="ORF">H9Y04_18180</name>
</gene>
<feature type="transmembrane region" description="Helical" evidence="1">
    <location>
        <begin position="12"/>
        <end position="35"/>
    </location>
</feature>
<proteinExistence type="predicted"/>
<evidence type="ECO:0000313" key="2">
    <source>
        <dbReference type="EMBL" id="MBC9714492.1"/>
    </source>
</evidence>
<keyword evidence="3" id="KW-1185">Reference proteome</keyword>
<protein>
    <submittedName>
        <fullName evidence="2">Uncharacterized protein</fullName>
    </submittedName>
</protein>
<keyword evidence="1" id="KW-0812">Transmembrane</keyword>
<keyword evidence="1" id="KW-1133">Transmembrane helix</keyword>
<keyword evidence="1" id="KW-0472">Membrane</keyword>
<name>A0ABR7SIT0_9ACTN</name>
<comment type="caution">
    <text evidence="2">The sequence shown here is derived from an EMBL/GenBank/DDBJ whole genome shotgun (WGS) entry which is preliminary data.</text>
</comment>
<dbReference type="Proteomes" id="UP000642284">
    <property type="component" value="Unassembled WGS sequence"/>
</dbReference>
<dbReference type="EMBL" id="JACTVJ010000007">
    <property type="protein sequence ID" value="MBC9714492.1"/>
    <property type="molecule type" value="Genomic_DNA"/>
</dbReference>
<dbReference type="RefSeq" id="WP_187814914.1">
    <property type="nucleotide sequence ID" value="NZ_JACTVJ010000007.1"/>
</dbReference>
<evidence type="ECO:0000313" key="3">
    <source>
        <dbReference type="Proteomes" id="UP000642284"/>
    </source>
</evidence>
<sequence length="87" mass="10268">MNWVGNLMPVDAPWQAVIILLVLVLLVFGACKIAGAVWPQESADRAALLKDRQRRRDERRRARVQERIRRRMLAEERKRERAIEPPR</sequence>
<reference evidence="2 3" key="1">
    <citation type="submission" date="2020-08" db="EMBL/GenBank/DDBJ databases">
        <title>Genemic of Streptomyces polyaspartic.</title>
        <authorList>
            <person name="Liu W."/>
        </authorList>
    </citation>
    <scope>NUCLEOTIDE SEQUENCE [LARGE SCALE GENOMIC DNA]</scope>
    <source>
        <strain evidence="2 3">TRM66268-LWL</strain>
    </source>
</reference>
<evidence type="ECO:0000256" key="1">
    <source>
        <dbReference type="SAM" id="Phobius"/>
    </source>
</evidence>